<dbReference type="KEGG" id="aue:C5O00_09645"/>
<dbReference type="SUPFAM" id="SSF52540">
    <property type="entry name" value="P-loop containing nucleoside triphosphate hydrolases"/>
    <property type="match status" value="1"/>
</dbReference>
<keyword evidence="3" id="KW-1185">Reference proteome</keyword>
<dbReference type="PANTHER" id="PTHR12788">
    <property type="entry name" value="PROTEIN-TYROSINE SULFOTRANSFERASE 2"/>
    <property type="match status" value="1"/>
</dbReference>
<gene>
    <name evidence="2" type="ORF">C5O00_09645</name>
</gene>
<evidence type="ECO:0000313" key="2">
    <source>
        <dbReference type="EMBL" id="AVI51420.1"/>
    </source>
</evidence>
<dbReference type="Pfam" id="PF13469">
    <property type="entry name" value="Sulfotransfer_3"/>
    <property type="match status" value="1"/>
</dbReference>
<dbReference type="Proteomes" id="UP000238442">
    <property type="component" value="Chromosome"/>
</dbReference>
<proteinExistence type="predicted"/>
<dbReference type="AlphaFoldDB" id="A0A2S0HXT3"/>
<reference evidence="2 3" key="1">
    <citation type="submission" date="2018-02" db="EMBL/GenBank/DDBJ databases">
        <title>Genomic analysis of the strain RR4-38 isolated from a seawater recirculating aquaculture system.</title>
        <authorList>
            <person name="Kim Y.-S."/>
            <person name="Jang Y.H."/>
            <person name="Kim K.-H."/>
        </authorList>
    </citation>
    <scope>NUCLEOTIDE SEQUENCE [LARGE SCALE GENOMIC DNA]</scope>
    <source>
        <strain evidence="2 3">RR4-38</strain>
    </source>
</reference>
<dbReference type="Gene3D" id="3.40.50.300">
    <property type="entry name" value="P-loop containing nucleotide triphosphate hydrolases"/>
    <property type="match status" value="1"/>
</dbReference>
<protein>
    <recommendedName>
        <fullName evidence="4">Sulfotransferase</fullName>
    </recommendedName>
</protein>
<organism evidence="2 3">
    <name type="scientific">Pukyongia salina</name>
    <dbReference type="NCBI Taxonomy" id="2094025"/>
    <lineage>
        <taxon>Bacteria</taxon>
        <taxon>Pseudomonadati</taxon>
        <taxon>Bacteroidota</taxon>
        <taxon>Flavobacteriia</taxon>
        <taxon>Flavobacteriales</taxon>
        <taxon>Flavobacteriaceae</taxon>
        <taxon>Pukyongia</taxon>
    </lineage>
</organism>
<evidence type="ECO:0000313" key="3">
    <source>
        <dbReference type="Proteomes" id="UP000238442"/>
    </source>
</evidence>
<dbReference type="EMBL" id="CP027062">
    <property type="protein sequence ID" value="AVI51420.1"/>
    <property type="molecule type" value="Genomic_DNA"/>
</dbReference>
<dbReference type="PANTHER" id="PTHR12788:SF10">
    <property type="entry name" value="PROTEIN-TYROSINE SULFOTRANSFERASE"/>
    <property type="match status" value="1"/>
</dbReference>
<dbReference type="InterPro" id="IPR026634">
    <property type="entry name" value="TPST-like"/>
</dbReference>
<sequence length="327" mass="38444">MLSVNDSKLIFLISQPRSGSSLLQQLLLRSDRISSTPESWQMLQLVHTYKLSNNDGGYNAKQASINFNRYLNEADDGLKLFKEYIRKLGLSLYQDRTHQGNYFLDKTPRYYHIIEELNDLFPAAKFIFLVRNPLSVFASILDYNFKGDYKSFLSSEDRQNDLFLAPKKIGEAIHNNHTFVRYEDLISDPQKELKRLFDYLEIDMGDKDFSSYTIEGKFKDSNAIDSKSLKEHQSPVTNYLDSWKEVIDTVQKKRLAREYLQKLHKVDAYTNVYNIDDIIRTLDAHTHVKKSYFNLSFDYFTIPEKELSIPQLLKKRMYLKLGHKNRI</sequence>
<keyword evidence="1" id="KW-0808">Transferase</keyword>
<accession>A0A2S0HXT3</accession>
<evidence type="ECO:0000256" key="1">
    <source>
        <dbReference type="ARBA" id="ARBA00022679"/>
    </source>
</evidence>
<dbReference type="GO" id="GO:0008476">
    <property type="term" value="F:protein-tyrosine sulfotransferase activity"/>
    <property type="evidence" value="ECO:0007669"/>
    <property type="project" value="InterPro"/>
</dbReference>
<name>A0A2S0HXT3_9FLAO</name>
<dbReference type="InterPro" id="IPR027417">
    <property type="entry name" value="P-loop_NTPase"/>
</dbReference>
<evidence type="ECO:0008006" key="4">
    <source>
        <dbReference type="Google" id="ProtNLM"/>
    </source>
</evidence>